<feature type="transmembrane region" description="Helical" evidence="1">
    <location>
        <begin position="34"/>
        <end position="52"/>
    </location>
</feature>
<evidence type="ECO:0000313" key="2">
    <source>
        <dbReference type="EMBL" id="KJA14133.1"/>
    </source>
</evidence>
<keyword evidence="1" id="KW-1133">Transmembrane helix</keyword>
<organism evidence="2 3">
    <name type="scientific">Hypholoma sublateritium (strain FD-334 SS-4)</name>
    <dbReference type="NCBI Taxonomy" id="945553"/>
    <lineage>
        <taxon>Eukaryota</taxon>
        <taxon>Fungi</taxon>
        <taxon>Dikarya</taxon>
        <taxon>Basidiomycota</taxon>
        <taxon>Agaricomycotina</taxon>
        <taxon>Agaricomycetes</taxon>
        <taxon>Agaricomycetidae</taxon>
        <taxon>Agaricales</taxon>
        <taxon>Agaricineae</taxon>
        <taxon>Strophariaceae</taxon>
        <taxon>Hypholoma</taxon>
    </lineage>
</organism>
<sequence>MPFSYRRLFFGGTTFCCCLPVRLGVIVMSSLGCLVAGVLMVLLWFELATTLYMTTQERIAFVLAAITATVLFAASILGLVGAIVRKQLFIQTYTYILYVNFALNLAIAAYFTYEVTRATSNAENLACLDAIQDPQTQGQCSGLLNFAKAVYLVVTGFVLLTELSRERFCPSVKIGYGTSIPT</sequence>
<proteinExistence type="predicted"/>
<gene>
    <name evidence="2" type="ORF">HYPSUDRAFT_49424</name>
</gene>
<keyword evidence="1" id="KW-0812">Transmembrane</keyword>
<dbReference type="STRING" id="945553.A0A0D2LTK3"/>
<evidence type="ECO:0000313" key="3">
    <source>
        <dbReference type="Proteomes" id="UP000054270"/>
    </source>
</evidence>
<evidence type="ECO:0000256" key="1">
    <source>
        <dbReference type="SAM" id="Phobius"/>
    </source>
</evidence>
<keyword evidence="1" id="KW-0472">Membrane</keyword>
<reference evidence="3" key="1">
    <citation type="submission" date="2014-04" db="EMBL/GenBank/DDBJ databases">
        <title>Evolutionary Origins and Diversification of the Mycorrhizal Mutualists.</title>
        <authorList>
            <consortium name="DOE Joint Genome Institute"/>
            <consortium name="Mycorrhizal Genomics Consortium"/>
            <person name="Kohler A."/>
            <person name="Kuo A."/>
            <person name="Nagy L.G."/>
            <person name="Floudas D."/>
            <person name="Copeland A."/>
            <person name="Barry K.W."/>
            <person name="Cichocki N."/>
            <person name="Veneault-Fourrey C."/>
            <person name="LaButti K."/>
            <person name="Lindquist E.A."/>
            <person name="Lipzen A."/>
            <person name="Lundell T."/>
            <person name="Morin E."/>
            <person name="Murat C."/>
            <person name="Riley R."/>
            <person name="Ohm R."/>
            <person name="Sun H."/>
            <person name="Tunlid A."/>
            <person name="Henrissat B."/>
            <person name="Grigoriev I.V."/>
            <person name="Hibbett D.S."/>
            <person name="Martin F."/>
        </authorList>
    </citation>
    <scope>NUCLEOTIDE SEQUENCE [LARGE SCALE GENOMIC DNA]</scope>
    <source>
        <strain evidence="3">FD-334 SS-4</strain>
    </source>
</reference>
<feature type="transmembrane region" description="Helical" evidence="1">
    <location>
        <begin position="95"/>
        <end position="113"/>
    </location>
</feature>
<dbReference type="OrthoDB" id="3249582at2759"/>
<accession>A0A0D2LTK3</accession>
<dbReference type="PROSITE" id="PS51257">
    <property type="entry name" value="PROKAR_LIPOPROTEIN"/>
    <property type="match status" value="1"/>
</dbReference>
<dbReference type="Proteomes" id="UP000054270">
    <property type="component" value="Unassembled WGS sequence"/>
</dbReference>
<evidence type="ECO:0008006" key="4">
    <source>
        <dbReference type="Google" id="ProtNLM"/>
    </source>
</evidence>
<keyword evidence="3" id="KW-1185">Reference proteome</keyword>
<dbReference type="AlphaFoldDB" id="A0A0D2LTK3"/>
<protein>
    <recommendedName>
        <fullName evidence="4">MARVEL domain-containing protein</fullName>
    </recommendedName>
</protein>
<name>A0A0D2LTK3_HYPSF</name>
<dbReference type="EMBL" id="KN817693">
    <property type="protein sequence ID" value="KJA14133.1"/>
    <property type="molecule type" value="Genomic_DNA"/>
</dbReference>
<feature type="transmembrane region" description="Helical" evidence="1">
    <location>
        <begin position="59"/>
        <end position="83"/>
    </location>
</feature>